<evidence type="ECO:0000259" key="1">
    <source>
        <dbReference type="Pfam" id="PF03235"/>
    </source>
</evidence>
<proteinExistence type="predicted"/>
<accession>A0AA45WIJ3</accession>
<evidence type="ECO:0000313" key="2">
    <source>
        <dbReference type="EMBL" id="SMP00581.1"/>
    </source>
</evidence>
<dbReference type="PANTHER" id="PTHR37292:SF2">
    <property type="entry name" value="DUF262 DOMAIN-CONTAINING PROTEIN"/>
    <property type="match status" value="1"/>
</dbReference>
<evidence type="ECO:0000313" key="3">
    <source>
        <dbReference type="Proteomes" id="UP001157946"/>
    </source>
</evidence>
<organism evidence="2 3">
    <name type="scientific">Laceyella tengchongensis</name>
    <dbReference type="NCBI Taxonomy" id="574699"/>
    <lineage>
        <taxon>Bacteria</taxon>
        <taxon>Bacillati</taxon>
        <taxon>Bacillota</taxon>
        <taxon>Bacilli</taxon>
        <taxon>Bacillales</taxon>
        <taxon>Thermoactinomycetaceae</taxon>
        <taxon>Laceyella</taxon>
    </lineage>
</organism>
<dbReference type="EMBL" id="FXTU01000001">
    <property type="protein sequence ID" value="SMP00581.1"/>
    <property type="molecule type" value="Genomic_DNA"/>
</dbReference>
<name>A0AA45WIJ3_9BACL</name>
<dbReference type="PANTHER" id="PTHR37292">
    <property type="entry name" value="VNG6097C"/>
    <property type="match status" value="1"/>
</dbReference>
<feature type="domain" description="GmrSD restriction endonucleases N-terminal" evidence="1">
    <location>
        <begin position="13"/>
        <end position="229"/>
    </location>
</feature>
<keyword evidence="3" id="KW-1185">Reference proteome</keyword>
<dbReference type="InterPro" id="IPR004919">
    <property type="entry name" value="GmrSD_N"/>
</dbReference>
<dbReference type="AlphaFoldDB" id="A0AA45WIJ3"/>
<dbReference type="RefSeq" id="WP_102993755.1">
    <property type="nucleotide sequence ID" value="NZ_FXTU01000001.1"/>
</dbReference>
<dbReference type="Proteomes" id="UP001157946">
    <property type="component" value="Unassembled WGS sequence"/>
</dbReference>
<gene>
    <name evidence="2" type="ORF">SAMN06265361_101117</name>
</gene>
<dbReference type="Pfam" id="PF03235">
    <property type="entry name" value="GmrSD_N"/>
    <property type="match status" value="1"/>
</dbReference>
<protein>
    <recommendedName>
        <fullName evidence="1">GmrSD restriction endonucleases N-terminal domain-containing protein</fullName>
    </recommendedName>
</protein>
<comment type="caution">
    <text evidence="2">The sequence shown here is derived from an EMBL/GenBank/DDBJ whole genome shotgun (WGS) entry which is preliminary data.</text>
</comment>
<sequence>MSTMLYKRVDYSLSKLLHDIEHGDIALPDLQRPFVWPAAKVRDLFDSMYRGFPVGYFLFWANEHLTDTKQIGVEQKQAKVPRLLIVDGQQRLTSLYAVLKGRRVLNKDFKETSIKISFRPIDGQFDVADAAIERDPEYIYDISELWKQGASSFRFIRQFIENLCNHRDVTDEEVNVISENIDRLYKLQEYQFTAMEISSTVDEEQVSDIFVRINSQGKKLNQSDFILTLLSVFWDQGRKELEAFARDSRQAGGERASAFNHFIHPDPDQMLRVAVGLGFKRARLKNVYSILRGKDLETGEVSPDRRDQQFEVLKHAQASALNMQNWHDFLKALIKAGFRSKAMVSSKINIIYAYIMYLIGKEDFRVDAYRLRQLIAKWYFMLVLTGRYTSSPETVMEADLARLRGVRNQDEFVGTLEKIINDSLTNDFWAITLVNKLESSTSRNPALHAYYAALNILGANVLFSSMKVSELLDPMLHANRNAIEIHHLFPKKYLKSIGINESKLINQVANFALVEWGDNVRISDESPEEYFPKYASRFPSAELSEMMEMHALPDNWTSLEYSRFLEERRKKMAHVIKQGFLRL</sequence>
<reference evidence="2" key="1">
    <citation type="submission" date="2017-05" db="EMBL/GenBank/DDBJ databases">
        <authorList>
            <person name="Varghese N."/>
            <person name="Submissions S."/>
        </authorList>
    </citation>
    <scope>NUCLEOTIDE SEQUENCE</scope>
    <source>
        <strain evidence="2">DSM 45262</strain>
    </source>
</reference>